<feature type="region of interest" description="Disordered" evidence="1">
    <location>
        <begin position="1"/>
        <end position="48"/>
    </location>
</feature>
<comment type="caution">
    <text evidence="2">The sequence shown here is derived from an EMBL/GenBank/DDBJ whole genome shotgun (WGS) entry which is preliminary data.</text>
</comment>
<protein>
    <submittedName>
        <fullName evidence="2">Uncharacterized protein</fullName>
    </submittedName>
</protein>
<keyword evidence="3" id="KW-1185">Reference proteome</keyword>
<feature type="compositionally biased region" description="Polar residues" evidence="1">
    <location>
        <begin position="1"/>
        <end position="13"/>
    </location>
</feature>
<evidence type="ECO:0000313" key="3">
    <source>
        <dbReference type="Proteomes" id="UP001610446"/>
    </source>
</evidence>
<feature type="compositionally biased region" description="Basic and acidic residues" evidence="1">
    <location>
        <begin position="33"/>
        <end position="48"/>
    </location>
</feature>
<evidence type="ECO:0000256" key="1">
    <source>
        <dbReference type="SAM" id="MobiDB-lite"/>
    </source>
</evidence>
<proteinExistence type="predicted"/>
<sequence>MSPNADFPSSSLNKCPATMDKSSQPNGNSPNNNDKKKKEEQTSINGERVRNTSELWVYKSSKHGTPPFKLTGFELRGRVVDYAVNDDECRVRVAPFPKLTGEEGKGLYFTQGGDFKIGAGKVLRIMHIPMFIVVTPCPREGDDEEGNAQDEEDTRWTADRFVNFTINHYTDLPPELGTNIPNKPGLGDFRVGFWVSHAGYLKIGRGAVTRVIENLELVIVDHPEKGTFV</sequence>
<accession>A0ABR4KGZ7</accession>
<evidence type="ECO:0000313" key="2">
    <source>
        <dbReference type="EMBL" id="KAL2851557.1"/>
    </source>
</evidence>
<organism evidence="2 3">
    <name type="scientific">Aspergillus pseudoustus</name>
    <dbReference type="NCBI Taxonomy" id="1810923"/>
    <lineage>
        <taxon>Eukaryota</taxon>
        <taxon>Fungi</taxon>
        <taxon>Dikarya</taxon>
        <taxon>Ascomycota</taxon>
        <taxon>Pezizomycotina</taxon>
        <taxon>Eurotiomycetes</taxon>
        <taxon>Eurotiomycetidae</taxon>
        <taxon>Eurotiales</taxon>
        <taxon>Aspergillaceae</taxon>
        <taxon>Aspergillus</taxon>
        <taxon>Aspergillus subgen. Nidulantes</taxon>
    </lineage>
</organism>
<dbReference type="EMBL" id="JBFXLU010000029">
    <property type="protein sequence ID" value="KAL2851557.1"/>
    <property type="molecule type" value="Genomic_DNA"/>
</dbReference>
<reference evidence="2 3" key="1">
    <citation type="submission" date="2024-07" db="EMBL/GenBank/DDBJ databases">
        <title>Section-level genome sequencing and comparative genomics of Aspergillus sections Usti and Cavernicolus.</title>
        <authorList>
            <consortium name="Lawrence Berkeley National Laboratory"/>
            <person name="Nybo J.L."/>
            <person name="Vesth T.C."/>
            <person name="Theobald S."/>
            <person name="Frisvad J.C."/>
            <person name="Larsen T.O."/>
            <person name="Kjaerboelling I."/>
            <person name="Rothschild-Mancinelli K."/>
            <person name="Lyhne E.K."/>
            <person name="Kogle M.E."/>
            <person name="Barry K."/>
            <person name="Clum A."/>
            <person name="Na H."/>
            <person name="Ledsgaard L."/>
            <person name="Lin J."/>
            <person name="Lipzen A."/>
            <person name="Kuo A."/>
            <person name="Riley R."/>
            <person name="Mondo S."/>
            <person name="Labutti K."/>
            <person name="Haridas S."/>
            <person name="Pangalinan J."/>
            <person name="Salamov A.A."/>
            <person name="Simmons B.A."/>
            <person name="Magnuson J.K."/>
            <person name="Chen J."/>
            <person name="Drula E."/>
            <person name="Henrissat B."/>
            <person name="Wiebenga A."/>
            <person name="Lubbers R.J."/>
            <person name="Gomes A.C."/>
            <person name="Makela M.R."/>
            <person name="Stajich J."/>
            <person name="Grigoriev I.V."/>
            <person name="Mortensen U.H."/>
            <person name="De Vries R.P."/>
            <person name="Baker S.E."/>
            <person name="Andersen M.R."/>
        </authorList>
    </citation>
    <scope>NUCLEOTIDE SEQUENCE [LARGE SCALE GENOMIC DNA]</scope>
    <source>
        <strain evidence="2 3">CBS 123904</strain>
    </source>
</reference>
<feature type="compositionally biased region" description="Low complexity" evidence="1">
    <location>
        <begin position="21"/>
        <end position="32"/>
    </location>
</feature>
<dbReference type="Proteomes" id="UP001610446">
    <property type="component" value="Unassembled WGS sequence"/>
</dbReference>
<name>A0ABR4KGZ7_9EURO</name>
<gene>
    <name evidence="2" type="ORF">BJY01DRAFT_244891</name>
</gene>